<sequence length="258" mass="27173">MAKKLLALASRRLRDRTSPFCVESADRGSNGPWRNYVFSRAHLSISRIAVPPSPFPLKTNPPNKSGFRLAGPAYKIQLHYPTALQPAHIQCPPAPPTTPTTQHALRPPPRTPRTPRSGHLYARAPDHPRPEPRRHRFLPPPSTTAARRERSSVASSSAMSSVADGTGTATTGPAATADDVVSFVCVVERIVHSSASSVRPFSSSVAHSSSSSAHSSSLSAHSSSAAHSSSSSSAHASSSSLHSASSSTHPLELGLAHS</sequence>
<gene>
    <name evidence="2" type="ORF">C8F04DRAFT_228878</name>
</gene>
<feature type="region of interest" description="Disordered" evidence="1">
    <location>
        <begin position="86"/>
        <end position="174"/>
    </location>
</feature>
<accession>A0AAD6T7Y3</accession>
<feature type="compositionally biased region" description="Low complexity" evidence="1">
    <location>
        <begin position="196"/>
        <end position="247"/>
    </location>
</feature>
<evidence type="ECO:0000256" key="1">
    <source>
        <dbReference type="SAM" id="MobiDB-lite"/>
    </source>
</evidence>
<feature type="region of interest" description="Disordered" evidence="1">
    <location>
        <begin position="196"/>
        <end position="258"/>
    </location>
</feature>
<reference evidence="2" key="1">
    <citation type="submission" date="2023-03" db="EMBL/GenBank/DDBJ databases">
        <title>Massive genome expansion in bonnet fungi (Mycena s.s.) driven by repeated elements and novel gene families across ecological guilds.</title>
        <authorList>
            <consortium name="Lawrence Berkeley National Laboratory"/>
            <person name="Harder C.B."/>
            <person name="Miyauchi S."/>
            <person name="Viragh M."/>
            <person name="Kuo A."/>
            <person name="Thoen E."/>
            <person name="Andreopoulos B."/>
            <person name="Lu D."/>
            <person name="Skrede I."/>
            <person name="Drula E."/>
            <person name="Henrissat B."/>
            <person name="Morin E."/>
            <person name="Kohler A."/>
            <person name="Barry K."/>
            <person name="LaButti K."/>
            <person name="Morin E."/>
            <person name="Salamov A."/>
            <person name="Lipzen A."/>
            <person name="Mereny Z."/>
            <person name="Hegedus B."/>
            <person name="Baldrian P."/>
            <person name="Stursova M."/>
            <person name="Weitz H."/>
            <person name="Taylor A."/>
            <person name="Grigoriev I.V."/>
            <person name="Nagy L.G."/>
            <person name="Martin F."/>
            <person name="Kauserud H."/>
        </authorList>
    </citation>
    <scope>NUCLEOTIDE SEQUENCE</scope>
    <source>
        <strain evidence="2">CBHHK200</strain>
    </source>
</reference>
<protein>
    <submittedName>
        <fullName evidence="2">Uncharacterized protein</fullName>
    </submittedName>
</protein>
<dbReference type="Proteomes" id="UP001218188">
    <property type="component" value="Unassembled WGS sequence"/>
</dbReference>
<evidence type="ECO:0000313" key="3">
    <source>
        <dbReference type="Proteomes" id="UP001218188"/>
    </source>
</evidence>
<comment type="caution">
    <text evidence="2">The sequence shown here is derived from an EMBL/GenBank/DDBJ whole genome shotgun (WGS) entry which is preliminary data.</text>
</comment>
<keyword evidence="3" id="KW-1185">Reference proteome</keyword>
<feature type="compositionally biased region" description="Low complexity" evidence="1">
    <location>
        <begin position="152"/>
        <end position="174"/>
    </location>
</feature>
<dbReference type="AlphaFoldDB" id="A0AAD6T7Y3"/>
<dbReference type="EMBL" id="JARJCM010000020">
    <property type="protein sequence ID" value="KAJ7040832.1"/>
    <property type="molecule type" value="Genomic_DNA"/>
</dbReference>
<proteinExistence type="predicted"/>
<organism evidence="2 3">
    <name type="scientific">Mycena alexandri</name>
    <dbReference type="NCBI Taxonomy" id="1745969"/>
    <lineage>
        <taxon>Eukaryota</taxon>
        <taxon>Fungi</taxon>
        <taxon>Dikarya</taxon>
        <taxon>Basidiomycota</taxon>
        <taxon>Agaricomycotina</taxon>
        <taxon>Agaricomycetes</taxon>
        <taxon>Agaricomycetidae</taxon>
        <taxon>Agaricales</taxon>
        <taxon>Marasmiineae</taxon>
        <taxon>Mycenaceae</taxon>
        <taxon>Mycena</taxon>
    </lineage>
</organism>
<name>A0AAD6T7Y3_9AGAR</name>
<evidence type="ECO:0000313" key="2">
    <source>
        <dbReference type="EMBL" id="KAJ7040832.1"/>
    </source>
</evidence>